<keyword evidence="4 8" id="KW-0808">Transferase</keyword>
<dbReference type="InterPro" id="IPR000192">
    <property type="entry name" value="Aminotrans_V_dom"/>
</dbReference>
<dbReference type="NCBIfam" id="TIGR01979">
    <property type="entry name" value="sufS"/>
    <property type="match status" value="1"/>
</dbReference>
<dbReference type="KEGG" id="oai:OLEAN_C29320"/>
<proteinExistence type="inferred from homology"/>
<dbReference type="CDD" id="cd06453">
    <property type="entry name" value="SufS_like"/>
    <property type="match status" value="1"/>
</dbReference>
<dbReference type="EMBL" id="FO203512">
    <property type="protein sequence ID" value="CCK77108.1"/>
    <property type="molecule type" value="Genomic_DNA"/>
</dbReference>
<dbReference type="PANTHER" id="PTHR43586:SF8">
    <property type="entry name" value="CYSTEINE DESULFURASE 1, CHLOROPLASTIC"/>
    <property type="match status" value="1"/>
</dbReference>
<evidence type="ECO:0000313" key="10">
    <source>
        <dbReference type="EMBL" id="CCK77108.1"/>
    </source>
</evidence>
<evidence type="ECO:0000256" key="3">
    <source>
        <dbReference type="ARBA" id="ARBA00012239"/>
    </source>
</evidence>
<dbReference type="InterPro" id="IPR015421">
    <property type="entry name" value="PyrdxlP-dep_Trfase_major"/>
</dbReference>
<dbReference type="Gene3D" id="3.40.640.10">
    <property type="entry name" value="Type I PLP-dependent aspartate aminotransferase-like (Major domain)"/>
    <property type="match status" value="1"/>
</dbReference>
<comment type="similarity">
    <text evidence="2 8">Belongs to the class-V pyridoxal-phosphate-dependent aminotransferase family. Csd subfamily.</text>
</comment>
<evidence type="ECO:0000256" key="6">
    <source>
        <dbReference type="ARBA" id="ARBA00050776"/>
    </source>
</evidence>
<dbReference type="PANTHER" id="PTHR43586">
    <property type="entry name" value="CYSTEINE DESULFURASE"/>
    <property type="match status" value="1"/>
</dbReference>
<dbReference type="Proteomes" id="UP000032749">
    <property type="component" value="Chromosome"/>
</dbReference>
<comment type="function">
    <text evidence="8">Catalyzes the removal of elemental sulfur and selenium atoms from L-cysteine, L-cystine, L-selenocysteine, and L-selenocystine to produce L-alanine.</text>
</comment>
<dbReference type="Pfam" id="PF00266">
    <property type="entry name" value="Aminotran_5"/>
    <property type="match status" value="1"/>
</dbReference>
<dbReference type="InterPro" id="IPR020578">
    <property type="entry name" value="Aminotrans_V_PyrdxlP_BS"/>
</dbReference>
<dbReference type="GO" id="GO:0006534">
    <property type="term" value="P:cysteine metabolic process"/>
    <property type="evidence" value="ECO:0007669"/>
    <property type="project" value="UniProtKB-UniRule"/>
</dbReference>
<name>R4YTL5_OLEAN</name>
<evidence type="ECO:0000256" key="8">
    <source>
        <dbReference type="RuleBase" id="RU004506"/>
    </source>
</evidence>
<evidence type="ECO:0000259" key="9">
    <source>
        <dbReference type="Pfam" id="PF00266"/>
    </source>
</evidence>
<reference evidence="10 11" key="1">
    <citation type="journal article" date="2013" name="Nat. Commun.">
        <title>Genome sequence and functional genomic analysis of the oil-degrading bacterium Oleispira antarctica.</title>
        <authorList>
            <person name="Kube M."/>
            <person name="Chernikova T.N."/>
            <person name="Al-Ramahi Y."/>
            <person name="Beloqui A."/>
            <person name="Lopez-Cortez N."/>
            <person name="Guazzaroni M.E."/>
            <person name="Heipieper H.J."/>
            <person name="Klages S."/>
            <person name="Kotsyurbenko O.R."/>
            <person name="Langer I."/>
            <person name="Nechitaylo T.Y."/>
            <person name="Lunsdorf H."/>
            <person name="Fernandez M."/>
            <person name="Juarez S."/>
            <person name="Ciordia S."/>
            <person name="Singer A."/>
            <person name="Kagan O."/>
            <person name="Egorova O."/>
            <person name="Petit P.A."/>
            <person name="Stogios P."/>
            <person name="Kim Y."/>
            <person name="Tchigvintsev A."/>
            <person name="Flick R."/>
            <person name="Denaro R."/>
            <person name="Genovese M."/>
            <person name="Albar J.P."/>
            <person name="Reva O.N."/>
            <person name="Martinez-Gomariz M."/>
            <person name="Tran H."/>
            <person name="Ferrer M."/>
            <person name="Savchenko A."/>
            <person name="Yakunin A.F."/>
            <person name="Yakimov M.M."/>
            <person name="Golyshina O.V."/>
            <person name="Reinhardt R."/>
            <person name="Golyshin P.N."/>
        </authorList>
    </citation>
    <scope>NUCLEOTIDE SEQUENCE [LARGE SCALE GENOMIC DNA]</scope>
</reference>
<dbReference type="InterPro" id="IPR010970">
    <property type="entry name" value="Cys_dSase_SufS"/>
</dbReference>
<evidence type="ECO:0000256" key="7">
    <source>
        <dbReference type="RuleBase" id="RU004504"/>
    </source>
</evidence>
<evidence type="ECO:0000256" key="5">
    <source>
        <dbReference type="ARBA" id="ARBA00022898"/>
    </source>
</evidence>
<feature type="domain" description="Aminotransferase class V" evidence="9">
    <location>
        <begin position="29"/>
        <end position="398"/>
    </location>
</feature>
<comment type="catalytic activity">
    <reaction evidence="6 8">
        <text>(sulfur carrier)-H + L-cysteine = (sulfur carrier)-SH + L-alanine</text>
        <dbReference type="Rhea" id="RHEA:43892"/>
        <dbReference type="Rhea" id="RHEA-COMP:14737"/>
        <dbReference type="Rhea" id="RHEA-COMP:14739"/>
        <dbReference type="ChEBI" id="CHEBI:29917"/>
        <dbReference type="ChEBI" id="CHEBI:35235"/>
        <dbReference type="ChEBI" id="CHEBI:57972"/>
        <dbReference type="ChEBI" id="CHEBI:64428"/>
        <dbReference type="EC" id="2.8.1.7"/>
    </reaction>
</comment>
<organism evidence="10 11">
    <name type="scientific">Oleispira antarctica RB-8</name>
    <dbReference type="NCBI Taxonomy" id="698738"/>
    <lineage>
        <taxon>Bacteria</taxon>
        <taxon>Pseudomonadati</taxon>
        <taxon>Pseudomonadota</taxon>
        <taxon>Gammaproteobacteria</taxon>
        <taxon>Oceanospirillales</taxon>
        <taxon>Oceanospirillaceae</taxon>
        <taxon>Oleispira</taxon>
    </lineage>
</organism>
<sequence>MSDSKKMDIEQIRADFPILHQQVNGKPLVYLDNGATTQKPQVVIDALANYYRTTNSNVHRGAHTLSDQATQMFEDARITMQKFLNAEKSEEIIWTRGTTESINLVAQTWVRSNLKVGDEIIISGMEHHSNIVPWQMVCEQTGAVLKVIPVLDDGSLDYDGYLKLLNDKTKFVAVVHVSNALGTLNPVEDIIREAHKVGAKTLIDGAQAVAHWDVDVQALDCDFYAFSGHKLFGPTGLGVLYGKEALLNAMPPYQGGGEMILHVSFEKTTYNVLPYKFEAGTPNIAGAIAMAAAIDYLNSLDRVALAKHEDALLARANELAAQADGIRLIGTSKNKASVFSFLIDGTHPHDVGTLLDQQGIAVRTGHHCAMPVMEQFDIPGTVRASFTFYNTLEEVDALFKAIEKVKMFLL</sequence>
<keyword evidence="5 8" id="KW-0663">Pyridoxal phosphate</keyword>
<dbReference type="GO" id="GO:0031071">
    <property type="term" value="F:cysteine desulfurase activity"/>
    <property type="evidence" value="ECO:0007669"/>
    <property type="project" value="UniProtKB-UniRule"/>
</dbReference>
<dbReference type="GO" id="GO:0030170">
    <property type="term" value="F:pyridoxal phosphate binding"/>
    <property type="evidence" value="ECO:0007669"/>
    <property type="project" value="UniProtKB-UniRule"/>
</dbReference>
<dbReference type="Gene3D" id="3.90.1150.10">
    <property type="entry name" value="Aspartate Aminotransferase, domain 1"/>
    <property type="match status" value="1"/>
</dbReference>
<gene>
    <name evidence="10" type="primary">sufS</name>
    <name evidence="10" type="ORF">OLEAN_C29320</name>
</gene>
<evidence type="ECO:0000313" key="11">
    <source>
        <dbReference type="Proteomes" id="UP000032749"/>
    </source>
</evidence>
<dbReference type="PROSITE" id="PS00595">
    <property type="entry name" value="AA_TRANSFER_CLASS_5"/>
    <property type="match status" value="1"/>
</dbReference>
<evidence type="ECO:0000256" key="1">
    <source>
        <dbReference type="ARBA" id="ARBA00001933"/>
    </source>
</evidence>
<dbReference type="PATRIC" id="fig|698738.3.peg.3046"/>
<dbReference type="SUPFAM" id="SSF53383">
    <property type="entry name" value="PLP-dependent transferases"/>
    <property type="match status" value="1"/>
</dbReference>
<dbReference type="EC" id="2.8.1.7" evidence="3 8"/>
<accession>R4YTL5</accession>
<dbReference type="HOGENOM" id="CLU_003433_2_5_6"/>
<evidence type="ECO:0000256" key="4">
    <source>
        <dbReference type="ARBA" id="ARBA00022679"/>
    </source>
</evidence>
<comment type="cofactor">
    <cofactor evidence="1 7">
        <name>pyridoxal 5'-phosphate</name>
        <dbReference type="ChEBI" id="CHEBI:597326"/>
    </cofactor>
</comment>
<dbReference type="InterPro" id="IPR015424">
    <property type="entry name" value="PyrdxlP-dep_Trfase"/>
</dbReference>
<evidence type="ECO:0000256" key="2">
    <source>
        <dbReference type="ARBA" id="ARBA00010447"/>
    </source>
</evidence>
<dbReference type="AlphaFoldDB" id="R4YTL5"/>
<keyword evidence="11" id="KW-1185">Reference proteome</keyword>
<dbReference type="STRING" id="698738.OLEAN_C29320"/>
<dbReference type="InterPro" id="IPR015422">
    <property type="entry name" value="PyrdxlP-dep_Trfase_small"/>
</dbReference>
<protein>
    <recommendedName>
        <fullName evidence="3 8">Cysteine desulfurase</fullName>
        <ecNumber evidence="3 8">2.8.1.7</ecNumber>
    </recommendedName>
</protein>